<dbReference type="GO" id="GO:0005886">
    <property type="term" value="C:plasma membrane"/>
    <property type="evidence" value="ECO:0000318"/>
    <property type="project" value="GO_Central"/>
</dbReference>
<dbReference type="KEGG" id="cel:CELE_Y116A8C.5"/>
<dbReference type="Reactome" id="R-CEL-2022377">
    <property type="pathway name" value="Metabolism of Angiotensinogen to Angiotensins"/>
</dbReference>
<protein>
    <submittedName>
        <fullName evidence="11">NEPrilysin metallopeptidase family</fullName>
    </submittedName>
</protein>
<evidence type="ECO:0000313" key="13">
    <source>
        <dbReference type="WormBase" id="Y116A8C.5"/>
    </source>
</evidence>
<dbReference type="PANTHER" id="PTHR11733:SF7">
    <property type="entry name" value="NEPRILYSIN METALLOPEPTIDASE FAMILY-RELATED"/>
    <property type="match status" value="1"/>
</dbReference>
<evidence type="ECO:0000256" key="5">
    <source>
        <dbReference type="ARBA" id="ARBA00022801"/>
    </source>
</evidence>
<dbReference type="OMA" id="HETEDIY"/>
<dbReference type="FunCoup" id="Q9U2T0">
    <property type="interactions" value="242"/>
</dbReference>
<dbReference type="CTD" id="190993"/>
<evidence type="ECO:0000256" key="7">
    <source>
        <dbReference type="ARBA" id="ARBA00023049"/>
    </source>
</evidence>
<dbReference type="InterPro" id="IPR008753">
    <property type="entry name" value="Peptidase_M13_N"/>
</dbReference>
<dbReference type="Bgee" id="WBGene00013786">
    <property type="expression patterns" value="Expressed in embryo and 1 other cell type or tissue"/>
</dbReference>
<dbReference type="PIR" id="T31513">
    <property type="entry name" value="T31513"/>
</dbReference>
<dbReference type="PaxDb" id="6239-Y116A8C.5"/>
<dbReference type="PANTHER" id="PTHR11733">
    <property type="entry name" value="ZINC METALLOPROTEASE FAMILY M13 NEPRILYSIN-RELATED"/>
    <property type="match status" value="1"/>
</dbReference>
<dbReference type="UCSC" id="Y116A8C.5">
    <property type="organism name" value="c. elegans"/>
</dbReference>
<keyword evidence="7" id="KW-0482">Metalloprotease</keyword>
<evidence type="ECO:0000256" key="4">
    <source>
        <dbReference type="ARBA" id="ARBA00022723"/>
    </source>
</evidence>
<evidence type="ECO:0000256" key="1">
    <source>
        <dbReference type="ARBA" id="ARBA00001947"/>
    </source>
</evidence>
<reference evidence="11 12" key="1">
    <citation type="journal article" date="1998" name="Science">
        <title>Genome sequence of the nematode C. elegans: a platform for investigating biology.</title>
        <authorList>
            <consortium name="The C. elegans sequencing consortium"/>
            <person name="Sulson J.E."/>
            <person name="Waterston R."/>
        </authorList>
    </citation>
    <scope>NUCLEOTIDE SEQUENCE [LARGE SCALE GENOMIC DNA]</scope>
    <source>
        <strain evidence="11 12">Bristol N2</strain>
    </source>
</reference>
<dbReference type="InParanoid" id="Q9U2T0"/>
<feature type="domain" description="Peptidase M13 N-terminal" evidence="10">
    <location>
        <begin position="60"/>
        <end position="409"/>
    </location>
</feature>
<evidence type="ECO:0000256" key="2">
    <source>
        <dbReference type="ARBA" id="ARBA00007357"/>
    </source>
</evidence>
<feature type="chain" id="PRO_5004334978" evidence="8">
    <location>
        <begin position="29"/>
        <end position="567"/>
    </location>
</feature>
<dbReference type="SUPFAM" id="SSF55486">
    <property type="entry name" value="Metalloproteases ('zincins'), catalytic domain"/>
    <property type="match status" value="1"/>
</dbReference>
<dbReference type="Pfam" id="PF05649">
    <property type="entry name" value="Peptidase_M13_N"/>
    <property type="match status" value="1"/>
</dbReference>
<keyword evidence="3" id="KW-0645">Protease</keyword>
<keyword evidence="5" id="KW-0378">Hydrolase</keyword>
<evidence type="ECO:0000259" key="10">
    <source>
        <dbReference type="Pfam" id="PF05649"/>
    </source>
</evidence>
<dbReference type="Gene3D" id="1.10.1380.10">
    <property type="entry name" value="Neutral endopeptidase , domain2"/>
    <property type="match status" value="1"/>
</dbReference>
<dbReference type="InterPro" id="IPR024079">
    <property type="entry name" value="MetalloPept_cat_dom_sf"/>
</dbReference>
<comment type="similarity">
    <text evidence="2">Belongs to the peptidase M13 family.</text>
</comment>
<dbReference type="SMR" id="Q9U2T0"/>
<sequence>MSLQKAKEKLPGFMLLLLLTCTAPLAIGATTPATRNVCNTPACITLAHMLHNYHDPSVDPCDNFHQFACGREHEHETEDIYTKKTKTINNIMKRFLKKNETSRSKSENAMRTLYKACKTLEKNSTASRNKALQDIFQDIQSIGAWPVVDDKWDESKFDLNDFLVNLVRLGRKNFGLFQMARYVNVRNFAIGPEAAWRHNVDLGKTISEILKANSVQTNNKKLLDDLAEYVNLEKALSQHKFNTVQPGYIFSERSDFVSSVNFSRLVLEMMSPDKRTLFPEVYQIMYLTNTSLFFGKNNNLETIIRNTSKRALANYLIFKFIDTSIADLTYGSPSAFCEQKVINFLPRAALRAFYRNFISKENRKKITKLTEATQVQLLKIIGATDWMSIKSKKIAMDRVSSMNMVIGYPDYFDPPGKLDGLFEHLNLSSSDTYYTVVRKINRFMREQEMDYYTGEVPYYPLFPGLMTNAMYNANDNNLMIFAPFFDDPFFDSSFPDYANIAFTSNTLAHEMGHTFSPHLMDIMTGTTEVWLTPKETEEYEKRVKCLEDQYTEYDDPEYGRIAKSCIV</sequence>
<dbReference type="OrthoDB" id="6475849at2759"/>
<comment type="cofactor">
    <cofactor evidence="1">
        <name>Zn(2+)</name>
        <dbReference type="ChEBI" id="CHEBI:29105"/>
    </cofactor>
</comment>
<dbReference type="InterPro" id="IPR042089">
    <property type="entry name" value="Peptidase_M13_dom_2"/>
</dbReference>
<dbReference type="GO" id="GO:0004222">
    <property type="term" value="F:metalloendopeptidase activity"/>
    <property type="evidence" value="ECO:0000318"/>
    <property type="project" value="GO_Central"/>
</dbReference>
<dbReference type="Reactome" id="R-CEL-5578768">
    <property type="pathway name" value="Physiological factors"/>
</dbReference>
<evidence type="ECO:0000313" key="12">
    <source>
        <dbReference type="Proteomes" id="UP000001940"/>
    </source>
</evidence>
<dbReference type="Reactome" id="R-CEL-6798695">
    <property type="pathway name" value="Neutrophil degranulation"/>
</dbReference>
<keyword evidence="4" id="KW-0479">Metal-binding</keyword>
<dbReference type="PROSITE" id="PS51885">
    <property type="entry name" value="NEPRILYSIN"/>
    <property type="match status" value="1"/>
</dbReference>
<feature type="domain" description="Peptidase M13 C-terminal" evidence="9">
    <location>
        <begin position="468"/>
        <end position="560"/>
    </location>
</feature>
<evidence type="ECO:0000256" key="3">
    <source>
        <dbReference type="ARBA" id="ARBA00022670"/>
    </source>
</evidence>
<dbReference type="GO" id="GO:0016485">
    <property type="term" value="P:protein processing"/>
    <property type="evidence" value="ECO:0000318"/>
    <property type="project" value="GO_Central"/>
</dbReference>
<evidence type="ECO:0000313" key="11">
    <source>
        <dbReference type="EMBL" id="CAB55147.3"/>
    </source>
</evidence>
<keyword evidence="8" id="KW-0732">Signal</keyword>
<dbReference type="Proteomes" id="UP000001940">
    <property type="component" value="Chromosome IV"/>
</dbReference>
<keyword evidence="6" id="KW-0862">Zinc</keyword>
<dbReference type="WormBase" id="Y116A8C.5">
    <property type="protein sequence ID" value="CE47566"/>
    <property type="gene ID" value="WBGene00013786"/>
    <property type="gene designation" value="nep-24"/>
</dbReference>
<feature type="signal peptide" evidence="8">
    <location>
        <begin position="1"/>
        <end position="28"/>
    </location>
</feature>
<evidence type="ECO:0000256" key="6">
    <source>
        <dbReference type="ARBA" id="ARBA00022833"/>
    </source>
</evidence>
<dbReference type="InterPro" id="IPR000718">
    <property type="entry name" value="Peptidase_M13"/>
</dbReference>
<accession>Q9U2T0</accession>
<evidence type="ECO:0000259" key="9">
    <source>
        <dbReference type="Pfam" id="PF01431"/>
    </source>
</evidence>
<organism evidence="11 12">
    <name type="scientific">Caenorhabditis elegans</name>
    <dbReference type="NCBI Taxonomy" id="6239"/>
    <lineage>
        <taxon>Eukaryota</taxon>
        <taxon>Metazoa</taxon>
        <taxon>Ecdysozoa</taxon>
        <taxon>Nematoda</taxon>
        <taxon>Chromadorea</taxon>
        <taxon>Rhabditida</taxon>
        <taxon>Rhabditina</taxon>
        <taxon>Rhabditomorpha</taxon>
        <taxon>Rhabditoidea</taxon>
        <taxon>Rhabditidae</taxon>
        <taxon>Peloderinae</taxon>
        <taxon>Caenorhabditis</taxon>
    </lineage>
</organism>
<dbReference type="Gene3D" id="3.40.390.10">
    <property type="entry name" value="Collagenase (Catalytic Domain)"/>
    <property type="match status" value="1"/>
</dbReference>
<gene>
    <name evidence="11 13" type="primary">nep-24</name>
    <name evidence="11" type="ORF">CELE_Y116A8C.5</name>
    <name evidence="13" type="ORF">Y116A8C.5</name>
</gene>
<dbReference type="PhylomeDB" id="Q9U2T0"/>
<name>Q9U2T0_CAEEL</name>
<dbReference type="GeneID" id="190993"/>
<dbReference type="HOGENOM" id="CLU_006187_5_0_1"/>
<dbReference type="InterPro" id="IPR018497">
    <property type="entry name" value="Peptidase_M13_C"/>
</dbReference>
<proteinExistence type="inferred from homology"/>
<dbReference type="AGR" id="WB:WBGene00013786"/>
<dbReference type="RefSeq" id="NP_503005.3">
    <property type="nucleotide sequence ID" value="NM_070604.6"/>
</dbReference>
<dbReference type="eggNOG" id="KOG3624">
    <property type="taxonomic scope" value="Eukaryota"/>
</dbReference>
<keyword evidence="12" id="KW-1185">Reference proteome</keyword>
<evidence type="ECO:0000256" key="8">
    <source>
        <dbReference type="SAM" id="SignalP"/>
    </source>
</evidence>
<dbReference type="GO" id="GO:0046872">
    <property type="term" value="F:metal ion binding"/>
    <property type="evidence" value="ECO:0007669"/>
    <property type="project" value="UniProtKB-KW"/>
</dbReference>
<dbReference type="AlphaFoldDB" id="Q9U2T0"/>
<dbReference type="EMBL" id="BX284604">
    <property type="protein sequence ID" value="CAB55147.3"/>
    <property type="molecule type" value="Genomic_DNA"/>
</dbReference>
<dbReference type="Pfam" id="PF01431">
    <property type="entry name" value="Peptidase_M13"/>
    <property type="match status" value="1"/>
</dbReference>